<keyword evidence="2" id="KW-1185">Reference proteome</keyword>
<organism evidence="1 2">
    <name type="scientific">Camellia lanceoleosa</name>
    <dbReference type="NCBI Taxonomy" id="1840588"/>
    <lineage>
        <taxon>Eukaryota</taxon>
        <taxon>Viridiplantae</taxon>
        <taxon>Streptophyta</taxon>
        <taxon>Embryophyta</taxon>
        <taxon>Tracheophyta</taxon>
        <taxon>Spermatophyta</taxon>
        <taxon>Magnoliopsida</taxon>
        <taxon>eudicotyledons</taxon>
        <taxon>Gunneridae</taxon>
        <taxon>Pentapetalae</taxon>
        <taxon>asterids</taxon>
        <taxon>Ericales</taxon>
        <taxon>Theaceae</taxon>
        <taxon>Camellia</taxon>
    </lineage>
</organism>
<accession>A0ACC0IRQ3</accession>
<reference evidence="1 2" key="1">
    <citation type="journal article" date="2022" name="Plant J.">
        <title>Chromosome-level genome of Camellia lanceoleosa provides a valuable resource for understanding genome evolution and self-incompatibility.</title>
        <authorList>
            <person name="Gong W."/>
            <person name="Xiao S."/>
            <person name="Wang L."/>
            <person name="Liao Z."/>
            <person name="Chang Y."/>
            <person name="Mo W."/>
            <person name="Hu G."/>
            <person name="Li W."/>
            <person name="Zhao G."/>
            <person name="Zhu H."/>
            <person name="Hu X."/>
            <person name="Ji K."/>
            <person name="Xiang X."/>
            <person name="Song Q."/>
            <person name="Yuan D."/>
            <person name="Jin S."/>
            <person name="Zhang L."/>
        </authorList>
    </citation>
    <scope>NUCLEOTIDE SEQUENCE [LARGE SCALE GENOMIC DNA]</scope>
    <source>
        <strain evidence="1">SQ_2022a</strain>
    </source>
</reference>
<gene>
    <name evidence="1" type="ORF">LOK49_LG02G01896</name>
</gene>
<evidence type="ECO:0000313" key="1">
    <source>
        <dbReference type="EMBL" id="KAI8028126.1"/>
    </source>
</evidence>
<evidence type="ECO:0000313" key="2">
    <source>
        <dbReference type="Proteomes" id="UP001060215"/>
    </source>
</evidence>
<dbReference type="EMBL" id="CM045760">
    <property type="protein sequence ID" value="KAI8028126.1"/>
    <property type="molecule type" value="Genomic_DNA"/>
</dbReference>
<dbReference type="Proteomes" id="UP001060215">
    <property type="component" value="Chromosome 3"/>
</dbReference>
<proteinExistence type="predicted"/>
<comment type="caution">
    <text evidence="1">The sequence shown here is derived from an EMBL/GenBank/DDBJ whole genome shotgun (WGS) entry which is preliminary data.</text>
</comment>
<name>A0ACC0IRQ3_9ERIC</name>
<sequence length="113" mass="13047">MTKRLMISTKPEKMMNRPNLTMQRAERKIWATRKVNDMFMATTILCADDRILRGKILLGTNHPRGPHENANAVTNMQMQHTRMLKYSISKFVASPVTPNLAPTRIDTALYIYK</sequence>
<protein>
    <submittedName>
        <fullName evidence="1">Uncharacterized protein</fullName>
    </submittedName>
</protein>